<dbReference type="PANTHER" id="PTHR43179:SF12">
    <property type="entry name" value="GALACTOFURANOSYLTRANSFERASE GLFT2"/>
    <property type="match status" value="1"/>
</dbReference>
<evidence type="ECO:0000256" key="1">
    <source>
        <dbReference type="ARBA" id="ARBA00006739"/>
    </source>
</evidence>
<dbReference type="EMBL" id="JACHHT010000001">
    <property type="protein sequence ID" value="MBB6520103.1"/>
    <property type="molecule type" value="Genomic_DNA"/>
</dbReference>
<organism evidence="5 6">
    <name type="scientific">Pseudoteredinibacter isoporae</name>
    <dbReference type="NCBI Taxonomy" id="570281"/>
    <lineage>
        <taxon>Bacteria</taxon>
        <taxon>Pseudomonadati</taxon>
        <taxon>Pseudomonadota</taxon>
        <taxon>Gammaproteobacteria</taxon>
        <taxon>Cellvibrionales</taxon>
        <taxon>Cellvibrionaceae</taxon>
        <taxon>Pseudoteredinibacter</taxon>
    </lineage>
</organism>
<evidence type="ECO:0000313" key="5">
    <source>
        <dbReference type="EMBL" id="MBB6520103.1"/>
    </source>
</evidence>
<keyword evidence="2 5" id="KW-0328">Glycosyltransferase</keyword>
<evidence type="ECO:0000256" key="3">
    <source>
        <dbReference type="ARBA" id="ARBA00022679"/>
    </source>
</evidence>
<dbReference type="RefSeq" id="WP_166852245.1">
    <property type="nucleotide sequence ID" value="NZ_JAAONY010000001.1"/>
</dbReference>
<dbReference type="PANTHER" id="PTHR43179">
    <property type="entry name" value="RHAMNOSYLTRANSFERASE WBBL"/>
    <property type="match status" value="1"/>
</dbReference>
<accession>A0A7X0JR31</accession>
<protein>
    <submittedName>
        <fullName evidence="5">Rhamnosyltransferase</fullName>
        <ecNumber evidence="5">2.4.1.-</ecNumber>
    </submittedName>
</protein>
<comment type="similarity">
    <text evidence="1">Belongs to the glycosyltransferase 2 family.</text>
</comment>
<sequence>MSVSPELAAEEKLLSVIVSYNPDLVELEKLIALLAEQSDVCLVDNGSSNSDQLKEQFDSRLAFFMPQEANIGLAAALNLGIQCARENTYKAVLLFDQDSVPVGDFVGNMDACYEAVKANTQLDCALIGPRLIHPDTQKATRFKQFKWPFNKNDEELADVPGVYYSDFVITSGSYIPLSSIHKVGLMKEEYFIDNIDLEWCFRALSRNMSVLGCDGAQLRHSIGEEQTNPLFRALGLKQHKPKRSYYTTRNRLDLYRQNYAPSAWKVRDFLRFIIKTALQLLLSKDRRALWHYISLAIRGKPVADL</sequence>
<reference evidence="5 6" key="1">
    <citation type="submission" date="2020-08" db="EMBL/GenBank/DDBJ databases">
        <title>Genomic Encyclopedia of Type Strains, Phase IV (KMG-IV): sequencing the most valuable type-strain genomes for metagenomic binning, comparative biology and taxonomic classification.</title>
        <authorList>
            <person name="Goeker M."/>
        </authorList>
    </citation>
    <scope>NUCLEOTIDE SEQUENCE [LARGE SCALE GENOMIC DNA]</scope>
    <source>
        <strain evidence="5 6">DSM 22368</strain>
    </source>
</reference>
<evidence type="ECO:0000259" key="4">
    <source>
        <dbReference type="Pfam" id="PF00535"/>
    </source>
</evidence>
<keyword evidence="6" id="KW-1185">Reference proteome</keyword>
<evidence type="ECO:0000256" key="2">
    <source>
        <dbReference type="ARBA" id="ARBA00022676"/>
    </source>
</evidence>
<dbReference type="CDD" id="cd02526">
    <property type="entry name" value="GT2_RfbF_like"/>
    <property type="match status" value="1"/>
</dbReference>
<dbReference type="GO" id="GO:0016757">
    <property type="term" value="F:glycosyltransferase activity"/>
    <property type="evidence" value="ECO:0007669"/>
    <property type="project" value="UniProtKB-KW"/>
</dbReference>
<dbReference type="EC" id="2.4.1.-" evidence="5"/>
<dbReference type="InterPro" id="IPR001173">
    <property type="entry name" value="Glyco_trans_2-like"/>
</dbReference>
<feature type="domain" description="Glycosyltransferase 2-like" evidence="4">
    <location>
        <begin position="16"/>
        <end position="107"/>
    </location>
</feature>
<evidence type="ECO:0000313" key="6">
    <source>
        <dbReference type="Proteomes" id="UP000528457"/>
    </source>
</evidence>
<dbReference type="Gene3D" id="3.90.550.10">
    <property type="entry name" value="Spore Coat Polysaccharide Biosynthesis Protein SpsA, Chain A"/>
    <property type="match status" value="1"/>
</dbReference>
<dbReference type="SUPFAM" id="SSF53448">
    <property type="entry name" value="Nucleotide-diphospho-sugar transferases"/>
    <property type="match status" value="1"/>
</dbReference>
<dbReference type="Pfam" id="PF00535">
    <property type="entry name" value="Glycos_transf_2"/>
    <property type="match status" value="1"/>
</dbReference>
<dbReference type="InterPro" id="IPR029044">
    <property type="entry name" value="Nucleotide-diphossugar_trans"/>
</dbReference>
<proteinExistence type="inferred from homology"/>
<comment type="caution">
    <text evidence="5">The sequence shown here is derived from an EMBL/GenBank/DDBJ whole genome shotgun (WGS) entry which is preliminary data.</text>
</comment>
<dbReference type="Proteomes" id="UP000528457">
    <property type="component" value="Unassembled WGS sequence"/>
</dbReference>
<name>A0A7X0JR31_9GAMM</name>
<dbReference type="AlphaFoldDB" id="A0A7X0JR31"/>
<gene>
    <name evidence="5" type="ORF">HNR48_000381</name>
</gene>
<keyword evidence="3 5" id="KW-0808">Transferase</keyword>
<dbReference type="InParanoid" id="A0A7X0JR31"/>